<dbReference type="RefSeq" id="WP_043908093.1">
    <property type="nucleotide sequence ID" value="NZ_JXZB01000001.1"/>
</dbReference>
<evidence type="ECO:0000313" key="2">
    <source>
        <dbReference type="Proteomes" id="UP000032066"/>
    </source>
</evidence>
<sequence length="117" mass="12448">MTNAKRGSEALLQAWRDAAQPISDEFVSGLADITSELVLERILIRGIPRPDGLHATFRADGDSQGAQIGSVVQQMVDLAHRTNVAHNSAFTVLTRGLPPVVDAQIIEVSVGAGNLVH</sequence>
<gene>
    <name evidence="1" type="ORF">TR51_04375</name>
</gene>
<organism evidence="1 2">
    <name type="scientific">Kitasatospora griseola</name>
    <name type="common">Streptomyces griseolosporeus</name>
    <dbReference type="NCBI Taxonomy" id="2064"/>
    <lineage>
        <taxon>Bacteria</taxon>
        <taxon>Bacillati</taxon>
        <taxon>Actinomycetota</taxon>
        <taxon>Actinomycetes</taxon>
        <taxon>Kitasatosporales</taxon>
        <taxon>Streptomycetaceae</taxon>
        <taxon>Kitasatospora</taxon>
    </lineage>
</organism>
<reference evidence="1 2" key="1">
    <citation type="submission" date="2015-02" db="EMBL/GenBank/DDBJ databases">
        <title>Draft genome sequence of Kitasatospora griseola MF730-N6, a bafilomycin, terpentecin and satosporin producer.</title>
        <authorList>
            <person name="Arens J.C."/>
            <person name="Haltli B."/>
            <person name="Kerr R.G."/>
        </authorList>
    </citation>
    <scope>NUCLEOTIDE SEQUENCE [LARGE SCALE GENOMIC DNA]</scope>
    <source>
        <strain evidence="1 2">MF730-N6</strain>
    </source>
</reference>
<dbReference type="Proteomes" id="UP000032066">
    <property type="component" value="Unassembled WGS sequence"/>
</dbReference>
<protein>
    <submittedName>
        <fullName evidence="1">Uncharacterized protein</fullName>
    </submittedName>
</protein>
<dbReference type="AlphaFoldDB" id="A0A0D0PWC6"/>
<dbReference type="EMBL" id="JXZB01000001">
    <property type="protein sequence ID" value="KIQ66724.1"/>
    <property type="molecule type" value="Genomic_DNA"/>
</dbReference>
<proteinExistence type="predicted"/>
<evidence type="ECO:0000313" key="1">
    <source>
        <dbReference type="EMBL" id="KIQ66724.1"/>
    </source>
</evidence>
<comment type="caution">
    <text evidence="1">The sequence shown here is derived from an EMBL/GenBank/DDBJ whole genome shotgun (WGS) entry which is preliminary data.</text>
</comment>
<name>A0A0D0PWC6_KITGR</name>
<dbReference type="PATRIC" id="fig|2064.6.peg.972"/>
<keyword evidence="2" id="KW-1185">Reference proteome</keyword>
<accession>A0A0D0PWC6</accession>